<dbReference type="EMBL" id="WUBR01000001">
    <property type="protein sequence ID" value="MWV26979.1"/>
    <property type="molecule type" value="Genomic_DNA"/>
</dbReference>
<accession>A0A844XB22</accession>
<dbReference type="Gene3D" id="3.40.50.2000">
    <property type="entry name" value="Glycogen Phosphorylase B"/>
    <property type="match status" value="2"/>
</dbReference>
<evidence type="ECO:0000313" key="3">
    <source>
        <dbReference type="EMBL" id="MWV26979.1"/>
    </source>
</evidence>
<protein>
    <submittedName>
        <fullName evidence="3">Glycosyltransferase</fullName>
    </submittedName>
</protein>
<dbReference type="PANTHER" id="PTHR46401:SF2">
    <property type="entry name" value="GLYCOSYLTRANSFERASE WBBK-RELATED"/>
    <property type="match status" value="1"/>
</dbReference>
<dbReference type="SUPFAM" id="SSF53756">
    <property type="entry name" value="UDP-Glycosyltransferase/glycogen phosphorylase"/>
    <property type="match status" value="1"/>
</dbReference>
<proteinExistence type="predicted"/>
<evidence type="ECO:0000313" key="4">
    <source>
        <dbReference type="Proteomes" id="UP000461409"/>
    </source>
</evidence>
<feature type="domain" description="Glycosyl transferase family 1" evidence="2">
    <location>
        <begin position="164"/>
        <end position="309"/>
    </location>
</feature>
<dbReference type="GO" id="GO:0009103">
    <property type="term" value="P:lipopolysaccharide biosynthetic process"/>
    <property type="evidence" value="ECO:0007669"/>
    <property type="project" value="TreeGrafter"/>
</dbReference>
<dbReference type="Proteomes" id="UP000461409">
    <property type="component" value="Unassembled WGS sequence"/>
</dbReference>
<organism evidence="3 4">
    <name type="scientific">Aurantiacibacter rhizosphaerae</name>
    <dbReference type="NCBI Taxonomy" id="2691582"/>
    <lineage>
        <taxon>Bacteria</taxon>
        <taxon>Pseudomonadati</taxon>
        <taxon>Pseudomonadota</taxon>
        <taxon>Alphaproteobacteria</taxon>
        <taxon>Sphingomonadales</taxon>
        <taxon>Erythrobacteraceae</taxon>
        <taxon>Aurantiacibacter</taxon>
    </lineage>
</organism>
<reference evidence="3 4" key="1">
    <citation type="submission" date="2019-12" db="EMBL/GenBank/DDBJ databases">
        <authorList>
            <person name="Lee S.D."/>
        </authorList>
    </citation>
    <scope>NUCLEOTIDE SEQUENCE [LARGE SCALE GENOMIC DNA]</scope>
    <source>
        <strain evidence="3 4">GH3-10</strain>
    </source>
</reference>
<keyword evidence="1 3" id="KW-0808">Transferase</keyword>
<name>A0A844XB22_9SPHN</name>
<dbReference type="RefSeq" id="WP_160484598.1">
    <property type="nucleotide sequence ID" value="NZ_WUBR01000001.1"/>
</dbReference>
<dbReference type="AlphaFoldDB" id="A0A844XB22"/>
<evidence type="ECO:0000259" key="2">
    <source>
        <dbReference type="Pfam" id="PF00534"/>
    </source>
</evidence>
<dbReference type="GO" id="GO:0016757">
    <property type="term" value="F:glycosyltransferase activity"/>
    <property type="evidence" value="ECO:0007669"/>
    <property type="project" value="InterPro"/>
</dbReference>
<evidence type="ECO:0000256" key="1">
    <source>
        <dbReference type="ARBA" id="ARBA00022679"/>
    </source>
</evidence>
<dbReference type="Pfam" id="PF00534">
    <property type="entry name" value="Glycos_transf_1"/>
    <property type="match status" value="1"/>
</dbReference>
<comment type="caution">
    <text evidence="3">The sequence shown here is derived from an EMBL/GenBank/DDBJ whole genome shotgun (WGS) entry which is preliminary data.</text>
</comment>
<keyword evidence="4" id="KW-1185">Reference proteome</keyword>
<reference evidence="3 4" key="2">
    <citation type="submission" date="2020-02" db="EMBL/GenBank/DDBJ databases">
        <title>Erythrobacter dongmakensis sp. nov., isolated from a tidal mudflat.</title>
        <authorList>
            <person name="Kim I.S."/>
        </authorList>
    </citation>
    <scope>NUCLEOTIDE SEQUENCE [LARGE SCALE GENOMIC DNA]</scope>
    <source>
        <strain evidence="3 4">GH3-10</strain>
    </source>
</reference>
<dbReference type="CDD" id="cd03809">
    <property type="entry name" value="GT4_MtfB-like"/>
    <property type="match status" value="1"/>
</dbReference>
<sequence>MTAKSEKSWGEIAFLYRKPHAHQYSIEDYFARVQEDLTALGVENHAVTSCYLSRGLLPRLKIAWQVLRRRDWLLHITGDITFAALVCRGKVAITIHDTQVLSRLSAIPRMIVSLLWFELPIRRADLVTVNSEETARCLRDRIPAARGKDLHVVPVSVSEKFRPSQKPFNAQKPRILQIGTKPNKNVGRLVEALREVECTLCIVGPISEALRQRLEVNKIEYDNLVNITKKELVRVYEDCDLLAFASIEEGFGMPIVEAQRIGRPIVTSSISSMPEVAGNAACFVDPTNVDSIRAGLTRVIEDEYYRNELVSLGFVNVERFERRRIAERYWELYRAYVA</sequence>
<dbReference type="PANTHER" id="PTHR46401">
    <property type="entry name" value="GLYCOSYLTRANSFERASE WBBK-RELATED"/>
    <property type="match status" value="1"/>
</dbReference>
<gene>
    <name evidence="3" type="ORF">GRF63_03575</name>
</gene>
<dbReference type="InterPro" id="IPR001296">
    <property type="entry name" value="Glyco_trans_1"/>
</dbReference>